<organism evidence="1">
    <name type="scientific">Leviviridae sp</name>
    <dbReference type="NCBI Taxonomy" id="2027243"/>
    <lineage>
        <taxon>Viruses</taxon>
        <taxon>Riboviria</taxon>
        <taxon>Orthornavirae</taxon>
        <taxon>Lenarviricota</taxon>
        <taxon>Leviviricetes</taxon>
        <taxon>Norzivirales</taxon>
        <taxon>Fiersviridae</taxon>
    </lineage>
</organism>
<protein>
    <submittedName>
        <fullName evidence="1">Uncharacterized protein</fullName>
    </submittedName>
</protein>
<proteinExistence type="predicted"/>
<accession>A0A514DBL9</accession>
<sequence length="96" mass="11256">MAFIMTLSADHEVLRIQWCEDLTEDVMSCVRNRVSSPFSSENNHLDCWRNISLVRRVMSIKDMYTDGDLWEVPSYRPSYWSSGHKDHTDVGVTLRM</sequence>
<gene>
    <name evidence="1" type="ORF">H2Rhizo31470e2415_000002</name>
</gene>
<dbReference type="EMBL" id="MN035942">
    <property type="protein sequence ID" value="QDH91000.1"/>
    <property type="molecule type" value="Genomic_RNA"/>
</dbReference>
<reference evidence="1" key="1">
    <citation type="submission" date="2019-05" db="EMBL/GenBank/DDBJ databases">
        <title>Metatranscriptomic reconstruction reveals RNA viruses with the potential to shape carbon cycling in soil.</title>
        <authorList>
            <person name="Starr E.P."/>
            <person name="Nuccio E."/>
            <person name="Pett-Ridge J."/>
            <person name="Banfield J.F."/>
            <person name="Firestone M.K."/>
        </authorList>
    </citation>
    <scope>NUCLEOTIDE SEQUENCE</scope>
    <source>
        <strain evidence="1">H2_Rhizo_31_scaffold_470_e_2415</strain>
    </source>
</reference>
<evidence type="ECO:0000313" key="1">
    <source>
        <dbReference type="EMBL" id="QDH91000.1"/>
    </source>
</evidence>
<name>A0A514DBL9_9VIRU</name>